<evidence type="ECO:0000256" key="3">
    <source>
        <dbReference type="PROSITE-ProRule" id="PRU00182"/>
    </source>
</evidence>
<evidence type="ECO:0000259" key="4">
    <source>
        <dbReference type="Pfam" id="PF00849"/>
    </source>
</evidence>
<dbReference type="CDD" id="cd02869">
    <property type="entry name" value="PseudoU_synth_RluA_like"/>
    <property type="match status" value="1"/>
</dbReference>
<evidence type="ECO:0000313" key="7">
    <source>
        <dbReference type="Proteomes" id="UP000319783"/>
    </source>
</evidence>
<dbReference type="PROSITE" id="PS50889">
    <property type="entry name" value="S4"/>
    <property type="match status" value="1"/>
</dbReference>
<dbReference type="Gene3D" id="3.30.2350.10">
    <property type="entry name" value="Pseudouridine synthase"/>
    <property type="match status" value="1"/>
</dbReference>
<dbReference type="Pfam" id="PF00849">
    <property type="entry name" value="PseudoU_synth_2"/>
    <property type="match status" value="1"/>
</dbReference>
<dbReference type="InterPro" id="IPR006224">
    <property type="entry name" value="PsdUridine_synth_RluA-like_CS"/>
</dbReference>
<keyword evidence="3" id="KW-0694">RNA-binding</keyword>
<accession>A0A533QA10</accession>
<dbReference type="Pfam" id="PF01479">
    <property type="entry name" value="S4"/>
    <property type="match status" value="1"/>
</dbReference>
<dbReference type="EMBL" id="SULG01000045">
    <property type="protein sequence ID" value="TLD41528.1"/>
    <property type="molecule type" value="Genomic_DNA"/>
</dbReference>
<dbReference type="GO" id="GO:0120159">
    <property type="term" value="F:rRNA pseudouridine synthase activity"/>
    <property type="evidence" value="ECO:0007669"/>
    <property type="project" value="UniProtKB-ARBA"/>
</dbReference>
<comment type="caution">
    <text evidence="6">The sequence shown here is derived from an EMBL/GenBank/DDBJ whole genome shotgun (WGS) entry which is preliminary data.</text>
</comment>
<name>A0A533QA10_9BACT</name>
<evidence type="ECO:0000313" key="6">
    <source>
        <dbReference type="EMBL" id="TLD41528.1"/>
    </source>
</evidence>
<dbReference type="PROSITE" id="PS01129">
    <property type="entry name" value="PSI_RLU"/>
    <property type="match status" value="1"/>
</dbReference>
<dbReference type="InterPro" id="IPR006145">
    <property type="entry name" value="PsdUridine_synth_RsuA/RluA"/>
</dbReference>
<dbReference type="InterPro" id="IPR020103">
    <property type="entry name" value="PsdUridine_synth_cat_dom_sf"/>
</dbReference>
<proteinExistence type="inferred from homology"/>
<reference evidence="6 7" key="1">
    <citation type="submission" date="2019-04" db="EMBL/GenBank/DDBJ databases">
        <title>Genome of a novel bacterium Candidatus Jettenia ecosi reconstructed from metagenome of an anammox bioreactor.</title>
        <authorList>
            <person name="Mardanov A.V."/>
            <person name="Beletsky A.V."/>
            <person name="Ravin N.V."/>
            <person name="Botchkova E.A."/>
            <person name="Litti Y.V."/>
            <person name="Nozhevnikova A.N."/>
        </authorList>
    </citation>
    <scope>NUCLEOTIDE SEQUENCE [LARGE SCALE GENOMIC DNA]</scope>
    <source>
        <strain evidence="6">J2</strain>
    </source>
</reference>
<dbReference type="SUPFAM" id="SSF55174">
    <property type="entry name" value="Alpha-L RNA-binding motif"/>
    <property type="match status" value="1"/>
</dbReference>
<organism evidence="6 7">
    <name type="scientific">Candidatus Jettenia ecosi</name>
    <dbReference type="NCBI Taxonomy" id="2494326"/>
    <lineage>
        <taxon>Bacteria</taxon>
        <taxon>Pseudomonadati</taxon>
        <taxon>Planctomycetota</taxon>
        <taxon>Candidatus Brocadiia</taxon>
        <taxon>Candidatus Brocadiales</taxon>
        <taxon>Candidatus Brocadiaceae</taxon>
        <taxon>Candidatus Jettenia</taxon>
    </lineage>
</organism>
<evidence type="ECO:0000256" key="1">
    <source>
        <dbReference type="ARBA" id="ARBA00010876"/>
    </source>
</evidence>
<evidence type="ECO:0000256" key="2">
    <source>
        <dbReference type="ARBA" id="ARBA00023235"/>
    </source>
</evidence>
<dbReference type="PANTHER" id="PTHR21600">
    <property type="entry name" value="MITOCHONDRIAL RNA PSEUDOURIDINE SYNTHASE"/>
    <property type="match status" value="1"/>
</dbReference>
<comment type="similarity">
    <text evidence="1">Belongs to the pseudouridine synthase RluA family.</text>
</comment>
<feature type="domain" description="RNA-binding S4" evidence="5">
    <location>
        <begin position="18"/>
        <end position="62"/>
    </location>
</feature>
<gene>
    <name evidence="6" type="ORF">JETT_2226</name>
</gene>
<dbReference type="InterPro" id="IPR002942">
    <property type="entry name" value="S4_RNA-bd"/>
</dbReference>
<sequence>MPAHVFTYTYKDSTYNTLLNFIAYKLAISKKRAKQLLDKRLVFVNKRRTWIASYQLNRGDVVEVLTEDTQSSLSKKGIILYQDDHYLIVSKPPGILTNGAESLENNLKIYVKNNHLRAVHRLDKDTSGVVIFAMNKDAFECMKTLFKENLVKKVYRVIVKGNVEIQNFTIDTPLHGQKAVTHVKLLKTGRDTSYLEVNIETGRTHQIRIHLASAGYPVIGEMEYNRKPIENPLLRHIRRQMLHAYQITFAHPYTHKTISITAEIPDDFNQNLKTLGLAG</sequence>
<evidence type="ECO:0000259" key="5">
    <source>
        <dbReference type="Pfam" id="PF01479"/>
    </source>
</evidence>
<dbReference type="SUPFAM" id="SSF55120">
    <property type="entry name" value="Pseudouridine synthase"/>
    <property type="match status" value="1"/>
</dbReference>
<dbReference type="AlphaFoldDB" id="A0A533QA10"/>
<dbReference type="CDD" id="cd00165">
    <property type="entry name" value="S4"/>
    <property type="match status" value="1"/>
</dbReference>
<protein>
    <submittedName>
        <fullName evidence="6">Uncharacterized protein</fullName>
    </submittedName>
</protein>
<dbReference type="PANTHER" id="PTHR21600:SF44">
    <property type="entry name" value="RIBOSOMAL LARGE SUBUNIT PSEUDOURIDINE SYNTHASE D"/>
    <property type="match status" value="1"/>
</dbReference>
<dbReference type="GO" id="GO:0003723">
    <property type="term" value="F:RNA binding"/>
    <property type="evidence" value="ECO:0007669"/>
    <property type="project" value="UniProtKB-KW"/>
</dbReference>
<dbReference type="InterPro" id="IPR050188">
    <property type="entry name" value="RluA_PseudoU_synthase"/>
</dbReference>
<dbReference type="Proteomes" id="UP000319783">
    <property type="component" value="Unassembled WGS sequence"/>
</dbReference>
<keyword evidence="2" id="KW-0413">Isomerase</keyword>
<feature type="domain" description="Pseudouridine synthase RsuA/RluA-like" evidence="4">
    <location>
        <begin position="85"/>
        <end position="213"/>
    </location>
</feature>
<dbReference type="GO" id="GO:0000455">
    <property type="term" value="P:enzyme-directed rRNA pseudouridine synthesis"/>
    <property type="evidence" value="ECO:0007669"/>
    <property type="project" value="TreeGrafter"/>
</dbReference>